<dbReference type="EMBL" id="PQXO01000661">
    <property type="protein sequence ID" value="TGO83337.1"/>
    <property type="molecule type" value="Genomic_DNA"/>
</dbReference>
<gene>
    <name evidence="1" type="ORF">BPOR_0662g00090</name>
</gene>
<dbReference type="Proteomes" id="UP000297280">
    <property type="component" value="Unassembled WGS sequence"/>
</dbReference>
<evidence type="ECO:0000313" key="2">
    <source>
        <dbReference type="Proteomes" id="UP000297280"/>
    </source>
</evidence>
<sequence>MSNNPQSFSTFLVLNSPRRTFASQTTHDISIVIHYVIPSFDTDISNKKRFLRADDFHHGLQELDKEMGHDEFLVGFAPIEIITAGGFLAVCYLKNRESTGDLDYIIDPEWATDADIQVPLEKAVLAVAEKCGFNNDWMNQEMGLFTTKATDKRLFEQAKKEDLVLFRGEHIIVYAAPIEWGLERKLRRIYVGGRERKTEFDMSDAVAMLKYLKDTKGPLDREYIRTLKMNGFDVVPDDNAMNRVAAEFQRVYGEEAFA</sequence>
<organism evidence="1 2">
    <name type="scientific">Botrytis porri</name>
    <dbReference type="NCBI Taxonomy" id="87229"/>
    <lineage>
        <taxon>Eukaryota</taxon>
        <taxon>Fungi</taxon>
        <taxon>Dikarya</taxon>
        <taxon>Ascomycota</taxon>
        <taxon>Pezizomycotina</taxon>
        <taxon>Leotiomycetes</taxon>
        <taxon>Helotiales</taxon>
        <taxon>Sclerotiniaceae</taxon>
        <taxon>Botrytis</taxon>
    </lineage>
</organism>
<dbReference type="AlphaFoldDB" id="A0A4Z1KB81"/>
<comment type="caution">
    <text evidence="1">The sequence shown here is derived from an EMBL/GenBank/DDBJ whole genome shotgun (WGS) entry which is preliminary data.</text>
</comment>
<evidence type="ECO:0000313" key="1">
    <source>
        <dbReference type="EMBL" id="TGO83337.1"/>
    </source>
</evidence>
<name>A0A4Z1KB81_9HELO</name>
<keyword evidence="2" id="KW-1185">Reference proteome</keyword>
<reference evidence="1 2" key="1">
    <citation type="submission" date="2017-12" db="EMBL/GenBank/DDBJ databases">
        <title>Comparative genomics of Botrytis spp.</title>
        <authorList>
            <person name="Valero-Jimenez C.A."/>
            <person name="Tapia P."/>
            <person name="Veloso J."/>
            <person name="Silva-Moreno E."/>
            <person name="Staats M."/>
            <person name="Valdes J.H."/>
            <person name="Van Kan J.A.L."/>
        </authorList>
    </citation>
    <scope>NUCLEOTIDE SEQUENCE [LARGE SCALE GENOMIC DNA]</scope>
    <source>
        <strain evidence="1 2">MUCL3349</strain>
    </source>
</reference>
<dbReference type="STRING" id="87229.A0A4Z1KB81"/>
<protein>
    <submittedName>
        <fullName evidence="1">Uncharacterized protein</fullName>
    </submittedName>
</protein>
<accession>A0A4Z1KB81</accession>
<proteinExistence type="predicted"/>